<keyword evidence="1" id="KW-0472">Membrane</keyword>
<dbReference type="PANTHER" id="PTHR43535:SF1">
    <property type="entry name" value="PHOSPHATIDATE CYTIDYLYLTRANSFERASE"/>
    <property type="match status" value="1"/>
</dbReference>
<dbReference type="AlphaFoldDB" id="T0QSR4"/>
<gene>
    <name evidence="2" type="ORF">Asalp_21590</name>
</gene>
<keyword evidence="2" id="KW-0548">Nucleotidyltransferase</keyword>
<feature type="transmembrane region" description="Helical" evidence="1">
    <location>
        <begin position="47"/>
        <end position="74"/>
    </location>
</feature>
<feature type="transmembrane region" description="Helical" evidence="1">
    <location>
        <begin position="6"/>
        <end position="26"/>
    </location>
</feature>
<sequence>MMFDYPLGIAMGTLYGMLALVSLTTMPLRNKSDCQQLCAQINSWWRIFPFVTGALLFYPLGLAALAILVCMLSIRELALHAGDLADRFRVQATILVLFIIPCGYVQPAILFFLIVGIGSLGVLLWVSHSCIVLLWVLFGSALLCGIILTQLTALSLEESAARSWIFFLFVLTALNDIGQFVFGKLFGKRKIVPNISPNKTWGGLFGGIGASVLVSLLLGLWLELGSPFLLIIIAIILALSGFLGDIIFSAAKRFIGVKDFSNLLPGHGGILDRIDSLILTAPVFYGILSIFY</sequence>
<organism evidence="2 3">
    <name type="scientific">Aeromonas salmonicida subsp. pectinolytica 34mel</name>
    <dbReference type="NCBI Taxonomy" id="1324960"/>
    <lineage>
        <taxon>Bacteria</taxon>
        <taxon>Pseudomonadati</taxon>
        <taxon>Pseudomonadota</taxon>
        <taxon>Gammaproteobacteria</taxon>
        <taxon>Aeromonadales</taxon>
        <taxon>Aeromonadaceae</taxon>
        <taxon>Aeromonas</taxon>
    </lineage>
</organism>
<reference evidence="3" key="1">
    <citation type="journal article" date="2018" name="BMC Genomics">
        <title>The complete and fully assembled genome sequence of Aeromonas salmonicida subsp. pectinolytica and its comparative analysis with other Aeromonas species: investigation of the mobilome in environmental and pathogenic strains.</title>
        <authorList>
            <person name="Pfeiffer F."/>
            <person name="Zamora-Lagos M.A."/>
            <person name="Blettinger M."/>
            <person name="Yeroslaviz A."/>
            <person name="Dahl A."/>
            <person name="Gruber S."/>
            <person name="Habermann B.H."/>
        </authorList>
    </citation>
    <scope>NUCLEOTIDE SEQUENCE [LARGE SCALE GENOMIC DNA]</scope>
    <source>
        <strain evidence="3">34mel</strain>
    </source>
</reference>
<evidence type="ECO:0000313" key="3">
    <source>
        <dbReference type="Proteomes" id="UP000222916"/>
    </source>
</evidence>
<evidence type="ECO:0000313" key="2">
    <source>
        <dbReference type="EMBL" id="ATP09328.1"/>
    </source>
</evidence>
<keyword evidence="2" id="KW-0808">Transferase</keyword>
<dbReference type="GO" id="GO:0016779">
    <property type="term" value="F:nucleotidyltransferase activity"/>
    <property type="evidence" value="ECO:0007669"/>
    <property type="project" value="UniProtKB-KW"/>
</dbReference>
<dbReference type="EC" id="2.7.7.-" evidence="2"/>
<dbReference type="OrthoDB" id="9799199at2"/>
<dbReference type="PANTHER" id="PTHR43535">
    <property type="entry name" value="PHOSPHATIDATE CYTIDYLYLTRANSFERASE"/>
    <property type="match status" value="1"/>
</dbReference>
<dbReference type="Pfam" id="PF01148">
    <property type="entry name" value="CTP_transf_1"/>
    <property type="match status" value="1"/>
</dbReference>
<keyword evidence="1" id="KW-1133">Transmembrane helix</keyword>
<feature type="transmembrane region" description="Helical" evidence="1">
    <location>
        <begin position="164"/>
        <end position="182"/>
    </location>
</feature>
<dbReference type="RefSeq" id="WP_021141248.1">
    <property type="nucleotide sequence ID" value="NZ_ARYZ02000140.1"/>
</dbReference>
<dbReference type="EMBL" id="CP022426">
    <property type="protein sequence ID" value="ATP09328.1"/>
    <property type="molecule type" value="Genomic_DNA"/>
</dbReference>
<protein>
    <submittedName>
        <fullName evidence="2">Homolog to phosphatidate cytidylyltransferase</fullName>
        <ecNumber evidence="2">2.7.7.-</ecNumber>
    </submittedName>
</protein>
<feature type="transmembrane region" description="Helical" evidence="1">
    <location>
        <begin position="132"/>
        <end position="152"/>
    </location>
</feature>
<dbReference type="Proteomes" id="UP000222916">
    <property type="component" value="Chromosome"/>
</dbReference>
<feature type="transmembrane region" description="Helical" evidence="1">
    <location>
        <begin position="94"/>
        <end position="125"/>
    </location>
</feature>
<dbReference type="GO" id="GO:0009273">
    <property type="term" value="P:peptidoglycan-based cell wall biogenesis"/>
    <property type="evidence" value="ECO:0007669"/>
    <property type="project" value="TreeGrafter"/>
</dbReference>
<proteinExistence type="predicted"/>
<feature type="transmembrane region" description="Helical" evidence="1">
    <location>
        <begin position="203"/>
        <end position="222"/>
    </location>
</feature>
<evidence type="ECO:0000256" key="1">
    <source>
        <dbReference type="SAM" id="Phobius"/>
    </source>
</evidence>
<name>T0QSR4_AERSA</name>
<accession>T0QSR4</accession>
<dbReference type="GO" id="GO:0005886">
    <property type="term" value="C:plasma membrane"/>
    <property type="evidence" value="ECO:0007669"/>
    <property type="project" value="TreeGrafter"/>
</dbReference>
<keyword evidence="1" id="KW-0812">Transmembrane</keyword>
<feature type="transmembrane region" description="Helical" evidence="1">
    <location>
        <begin position="228"/>
        <end position="248"/>
    </location>
</feature>